<gene>
    <name evidence="1" type="ORF">K505DRAFT_134979</name>
</gene>
<evidence type="ECO:0000313" key="1">
    <source>
        <dbReference type="EMBL" id="KAF2797676.1"/>
    </source>
</evidence>
<evidence type="ECO:0000313" key="2">
    <source>
        <dbReference type="Proteomes" id="UP000799757"/>
    </source>
</evidence>
<organism evidence="1 2">
    <name type="scientific">Melanomma pulvis-pyrius CBS 109.77</name>
    <dbReference type="NCBI Taxonomy" id="1314802"/>
    <lineage>
        <taxon>Eukaryota</taxon>
        <taxon>Fungi</taxon>
        <taxon>Dikarya</taxon>
        <taxon>Ascomycota</taxon>
        <taxon>Pezizomycotina</taxon>
        <taxon>Dothideomycetes</taxon>
        <taxon>Pleosporomycetidae</taxon>
        <taxon>Pleosporales</taxon>
        <taxon>Melanommataceae</taxon>
        <taxon>Melanomma</taxon>
    </lineage>
</organism>
<dbReference type="Proteomes" id="UP000799757">
    <property type="component" value="Unassembled WGS sequence"/>
</dbReference>
<keyword evidence="2" id="KW-1185">Reference proteome</keyword>
<sequence length="63" mass="7204">MAWTHEPLQQNFYPAQFTAFPIKPIAVTSFIGFTYRKTFEHAGDRFLGLHIPSTLPCFISSNN</sequence>
<name>A0A6A6XM69_9PLEO</name>
<reference evidence="1" key="1">
    <citation type="journal article" date="2020" name="Stud. Mycol.">
        <title>101 Dothideomycetes genomes: a test case for predicting lifestyles and emergence of pathogens.</title>
        <authorList>
            <person name="Haridas S."/>
            <person name="Albert R."/>
            <person name="Binder M."/>
            <person name="Bloem J."/>
            <person name="Labutti K."/>
            <person name="Salamov A."/>
            <person name="Andreopoulos B."/>
            <person name="Baker S."/>
            <person name="Barry K."/>
            <person name="Bills G."/>
            <person name="Bluhm B."/>
            <person name="Cannon C."/>
            <person name="Castanera R."/>
            <person name="Culley D."/>
            <person name="Daum C."/>
            <person name="Ezra D."/>
            <person name="Gonzalez J."/>
            <person name="Henrissat B."/>
            <person name="Kuo A."/>
            <person name="Liang C."/>
            <person name="Lipzen A."/>
            <person name="Lutzoni F."/>
            <person name="Magnuson J."/>
            <person name="Mondo S."/>
            <person name="Nolan M."/>
            <person name="Ohm R."/>
            <person name="Pangilinan J."/>
            <person name="Park H.-J."/>
            <person name="Ramirez L."/>
            <person name="Alfaro M."/>
            <person name="Sun H."/>
            <person name="Tritt A."/>
            <person name="Yoshinaga Y."/>
            <person name="Zwiers L.-H."/>
            <person name="Turgeon B."/>
            <person name="Goodwin S."/>
            <person name="Spatafora J."/>
            <person name="Crous P."/>
            <person name="Grigoriev I."/>
        </authorList>
    </citation>
    <scope>NUCLEOTIDE SEQUENCE</scope>
    <source>
        <strain evidence="1">CBS 109.77</strain>
    </source>
</reference>
<dbReference type="AlphaFoldDB" id="A0A6A6XM69"/>
<protein>
    <submittedName>
        <fullName evidence="1">Uncharacterized protein</fullName>
    </submittedName>
</protein>
<accession>A0A6A6XM69</accession>
<dbReference type="EMBL" id="MU001801">
    <property type="protein sequence ID" value="KAF2797676.1"/>
    <property type="molecule type" value="Genomic_DNA"/>
</dbReference>
<proteinExistence type="predicted"/>